<evidence type="ECO:0000259" key="2">
    <source>
        <dbReference type="Pfam" id="PF14214"/>
    </source>
</evidence>
<evidence type="ECO:0000313" key="4">
    <source>
        <dbReference type="Proteomes" id="UP001642484"/>
    </source>
</evidence>
<dbReference type="Gene3D" id="3.40.50.300">
    <property type="entry name" value="P-loop containing nucleotide triphosphate hydrolases"/>
    <property type="match status" value="1"/>
</dbReference>
<dbReference type="InterPro" id="IPR027417">
    <property type="entry name" value="P-loop_NTPase"/>
</dbReference>
<feature type="transmembrane region" description="Helical" evidence="1">
    <location>
        <begin position="563"/>
        <end position="583"/>
    </location>
</feature>
<gene>
    <name evidence="3" type="ORF">CCMP2556_LOCUS3371</name>
</gene>
<dbReference type="Proteomes" id="UP001642484">
    <property type="component" value="Unassembled WGS sequence"/>
</dbReference>
<comment type="caution">
    <text evidence="3">The sequence shown here is derived from an EMBL/GenBank/DDBJ whole genome shotgun (WGS) entry which is preliminary data.</text>
</comment>
<keyword evidence="1" id="KW-1133">Transmembrane helix</keyword>
<dbReference type="Pfam" id="PF14214">
    <property type="entry name" value="Helitron_like_N"/>
    <property type="match status" value="1"/>
</dbReference>
<feature type="transmembrane region" description="Helical" evidence="1">
    <location>
        <begin position="589"/>
        <end position="607"/>
    </location>
</feature>
<dbReference type="InterPro" id="IPR025476">
    <property type="entry name" value="Helitron_helicase-like"/>
</dbReference>
<keyword evidence="4" id="KW-1185">Reference proteome</keyword>
<protein>
    <recommendedName>
        <fullName evidence="2">Helitron helicase-like domain-containing protein</fullName>
    </recommendedName>
</protein>
<sequence length="640" mass="71384">MARRVEAQVSRDWVFGFTSWNLLFRSSLNLSRTTDAYSRTFYDEDEQTWVQPTGHHIEAAARQLLAALQATYIDVSGQPRAVKGDVTKLRYVRGLKPMARKLLKNIRHTAQGLPGTQEARKRMRFEIQAMRIKYGVPLFVTFTPDEAHQLIFVRMSRVCEADPVRAATLAQDFPAGGINFPRLSATSPNATPFEAKFSLPMSWADRREVLARDPLAAVDGFRVLTHLMLQHLFGVRSCPMCPDCNTFYAGWEPCQDRHGSNAEPSGGIFGRVDAVYITLEAQKSTGSLHGGAFVDIVRRLTSDNVEPPDTANSDDSGDSGVDEPLLAHEIVGKVSLFLTNVRQKRMCNNEQLEFLEKVCERIQAEAMSGQDRGGAAETNTQPFRWALHGGPGTGKSYALNLLRKELLEERLGWQQGSEFQIVTFQAVNAEPLDGDTIHSALGLAWHGNDSNVNAQRILDLAGNAIRWRWLLIDEISMVSAEMLARLEVACERLHTQSIAPKTIIQKECEPLLHVLELEAQAAAPAPQIGIWCLWIYNVGCFLAGLGIASGLPLAITEDVQKSLYGAVVFFVSVMPSFPPFGFWHSHVYFVDWYPLLLWPWVWRSWLLRRPIGARGQRLHGHAAARAAAPMELGKAENAEM</sequence>
<feature type="transmembrane region" description="Helical" evidence="1">
    <location>
        <begin position="528"/>
        <end position="551"/>
    </location>
</feature>
<keyword evidence="1" id="KW-0472">Membrane</keyword>
<evidence type="ECO:0000313" key="3">
    <source>
        <dbReference type="EMBL" id="CAK8993772.1"/>
    </source>
</evidence>
<accession>A0ABP0HVE0</accession>
<dbReference type="EMBL" id="CAXAMN010001325">
    <property type="protein sequence ID" value="CAK8993772.1"/>
    <property type="molecule type" value="Genomic_DNA"/>
</dbReference>
<reference evidence="3 4" key="1">
    <citation type="submission" date="2024-02" db="EMBL/GenBank/DDBJ databases">
        <authorList>
            <person name="Chen Y."/>
            <person name="Shah S."/>
            <person name="Dougan E. K."/>
            <person name="Thang M."/>
            <person name="Chan C."/>
        </authorList>
    </citation>
    <scope>NUCLEOTIDE SEQUENCE [LARGE SCALE GENOMIC DNA]</scope>
</reference>
<name>A0ABP0HVE0_9DINO</name>
<dbReference type="SUPFAM" id="SSF52540">
    <property type="entry name" value="P-loop containing nucleoside triphosphate hydrolases"/>
    <property type="match status" value="1"/>
</dbReference>
<evidence type="ECO:0000256" key="1">
    <source>
        <dbReference type="SAM" id="Phobius"/>
    </source>
</evidence>
<feature type="domain" description="Helitron helicase-like" evidence="2">
    <location>
        <begin position="95"/>
        <end position="289"/>
    </location>
</feature>
<proteinExistence type="predicted"/>
<keyword evidence="1" id="KW-0812">Transmembrane</keyword>
<organism evidence="3 4">
    <name type="scientific">Durusdinium trenchii</name>
    <dbReference type="NCBI Taxonomy" id="1381693"/>
    <lineage>
        <taxon>Eukaryota</taxon>
        <taxon>Sar</taxon>
        <taxon>Alveolata</taxon>
        <taxon>Dinophyceae</taxon>
        <taxon>Suessiales</taxon>
        <taxon>Symbiodiniaceae</taxon>
        <taxon>Durusdinium</taxon>
    </lineage>
</organism>